<dbReference type="AlphaFoldDB" id="A0A164HXN7"/>
<organism evidence="1 2">
    <name type="scientific">Bacillus cereus</name>
    <dbReference type="NCBI Taxonomy" id="1396"/>
    <lineage>
        <taxon>Bacteria</taxon>
        <taxon>Bacillati</taxon>
        <taxon>Bacillota</taxon>
        <taxon>Bacilli</taxon>
        <taxon>Bacillales</taxon>
        <taxon>Bacillaceae</taxon>
        <taxon>Bacillus</taxon>
        <taxon>Bacillus cereus group</taxon>
    </lineage>
</organism>
<sequence length="38" mass="4187">MKGSLQVMMIEKANKHIHSIKLVLCGFVKKEVGESSSV</sequence>
<dbReference type="PATRIC" id="fig|1396.539.peg.4897"/>
<comment type="caution">
    <text evidence="1">The sequence shown here is derived from an EMBL/GenBank/DDBJ whole genome shotgun (WGS) entry which is preliminary data.</text>
</comment>
<name>A0A164HXN7_BACCE</name>
<accession>A0A164HXN7</accession>
<evidence type="ECO:0000313" key="1">
    <source>
        <dbReference type="EMBL" id="KZD40830.1"/>
    </source>
</evidence>
<protein>
    <submittedName>
        <fullName evidence="1">Uncharacterized protein</fullName>
    </submittedName>
</protein>
<proteinExistence type="predicted"/>
<dbReference type="EMBL" id="LJKA01000005">
    <property type="protein sequence ID" value="KZD40830.1"/>
    <property type="molecule type" value="Genomic_DNA"/>
</dbReference>
<evidence type="ECO:0000313" key="2">
    <source>
        <dbReference type="Proteomes" id="UP000076501"/>
    </source>
</evidence>
<dbReference type="Proteomes" id="UP000076501">
    <property type="component" value="Unassembled WGS sequence"/>
</dbReference>
<reference evidence="1 2" key="1">
    <citation type="submission" date="2015-09" db="EMBL/GenBank/DDBJ databases">
        <title>Bacillus cereus food isolates.</title>
        <authorList>
            <person name="Boekhorst J."/>
        </authorList>
    </citation>
    <scope>NUCLEOTIDE SEQUENCE [LARGE SCALE GENOMIC DNA]</scope>
    <source>
        <strain evidence="1 2">B4082</strain>
    </source>
</reference>
<gene>
    <name evidence="1" type="ORF">B4082_0629</name>
</gene>